<feature type="transmembrane region" description="Helical" evidence="2">
    <location>
        <begin position="31"/>
        <end position="55"/>
    </location>
</feature>
<feature type="region of interest" description="Disordered" evidence="1">
    <location>
        <begin position="424"/>
        <end position="443"/>
    </location>
</feature>
<keyword evidence="2" id="KW-0812">Transmembrane</keyword>
<feature type="transmembrane region" description="Helical" evidence="2">
    <location>
        <begin position="262"/>
        <end position="284"/>
    </location>
</feature>
<evidence type="ECO:0000256" key="1">
    <source>
        <dbReference type="SAM" id="MobiDB-lite"/>
    </source>
</evidence>
<gene>
    <name evidence="3" type="ORF">JOF48_003611</name>
</gene>
<dbReference type="Proteomes" id="UP000711614">
    <property type="component" value="Unassembled WGS sequence"/>
</dbReference>
<keyword evidence="2" id="KW-1133">Transmembrane helix</keyword>
<evidence type="ECO:0000313" key="3">
    <source>
        <dbReference type="EMBL" id="MBP2414812.1"/>
    </source>
</evidence>
<keyword evidence="2" id="KW-0472">Membrane</keyword>
<keyword evidence="4" id="KW-1185">Reference proteome</keyword>
<feature type="transmembrane region" description="Helical" evidence="2">
    <location>
        <begin position="304"/>
        <end position="333"/>
    </location>
</feature>
<sequence length="443" mass="45496">MTGALGGQGARQAPGGTEGHTRGRRARTRGWTLLAAVLLTFGSLLAPMAVAASWAKVQLSDTQRFVVSYSPLARDGRIQTFITAETLAVIEEHVDIAELTDQVFDGITELGTGPAATKALEALKGPAAQGVTSLVESTVASFVASDAFAQTWEDALRLTHAQLTATLQNDPRAAVAIGQDGSVGVQLGPIVERVKSELLQRGMTFAEQIPAVNRTITVTHAEQLPSLQLVYNLALAAGAWLPWTALLFLAAGVLVARRRHAALVWAGLGLALAMVMLLGGLAVGRTFFVGSVSPALIPVDVARLLFGTVTSGMAATGVSALVLAVCVAVAAWFSGPFPPARGLRSLFVSGAAWVRSSAEGHGVSTGRTGTWLHSHRTLVRAAIATGAAAIILFVRPLGVGVILWTVAGAVAAVAAVELMRRPPAGTVGGDQPGDGAAAVSAPG</sequence>
<name>A0ABS4Z183_9MICC</name>
<reference evidence="3 4" key="1">
    <citation type="submission" date="2021-03" db="EMBL/GenBank/DDBJ databases">
        <title>Sequencing the genomes of 1000 actinobacteria strains.</title>
        <authorList>
            <person name="Klenk H.-P."/>
        </authorList>
    </citation>
    <scope>NUCLEOTIDE SEQUENCE [LARGE SCALE GENOMIC DNA]</scope>
    <source>
        <strain evidence="3 4">DSM 16005</strain>
    </source>
</reference>
<dbReference type="EMBL" id="JAGIOI010000001">
    <property type="protein sequence ID" value="MBP2414812.1"/>
    <property type="molecule type" value="Genomic_DNA"/>
</dbReference>
<evidence type="ECO:0000256" key="2">
    <source>
        <dbReference type="SAM" id="Phobius"/>
    </source>
</evidence>
<proteinExistence type="predicted"/>
<feature type="region of interest" description="Disordered" evidence="1">
    <location>
        <begin position="1"/>
        <end position="25"/>
    </location>
</feature>
<evidence type="ECO:0008006" key="5">
    <source>
        <dbReference type="Google" id="ProtNLM"/>
    </source>
</evidence>
<accession>A0ABS4Z183</accession>
<dbReference type="RefSeq" id="WP_209683224.1">
    <property type="nucleotide sequence ID" value="NZ_JAGIOI010000001.1"/>
</dbReference>
<evidence type="ECO:0000313" key="4">
    <source>
        <dbReference type="Proteomes" id="UP000711614"/>
    </source>
</evidence>
<feature type="transmembrane region" description="Helical" evidence="2">
    <location>
        <begin position="401"/>
        <end position="419"/>
    </location>
</feature>
<feature type="transmembrane region" description="Helical" evidence="2">
    <location>
        <begin position="229"/>
        <end position="255"/>
    </location>
</feature>
<comment type="caution">
    <text evidence="3">The sequence shown here is derived from an EMBL/GenBank/DDBJ whole genome shotgun (WGS) entry which is preliminary data.</text>
</comment>
<protein>
    <recommendedName>
        <fullName evidence="5">Integral membrane protein</fullName>
    </recommendedName>
</protein>
<organism evidence="3 4">
    <name type="scientific">Arthrobacter stackebrandtii</name>
    <dbReference type="NCBI Taxonomy" id="272161"/>
    <lineage>
        <taxon>Bacteria</taxon>
        <taxon>Bacillati</taxon>
        <taxon>Actinomycetota</taxon>
        <taxon>Actinomycetes</taxon>
        <taxon>Micrococcales</taxon>
        <taxon>Micrococcaceae</taxon>
        <taxon>Arthrobacter</taxon>
    </lineage>
</organism>